<dbReference type="Proteomes" id="UP000081671">
    <property type="component" value="Unplaced"/>
</dbReference>
<dbReference type="AlphaFoldDB" id="A0A1S3G2M3"/>
<proteinExistence type="inferred from homology"/>
<dbReference type="OrthoDB" id="10051896at2759"/>
<dbReference type="PROSITE" id="PS00135">
    <property type="entry name" value="TRYPSIN_SER"/>
    <property type="match status" value="1"/>
</dbReference>
<feature type="signal peptide" evidence="7">
    <location>
        <begin position="1"/>
        <end position="17"/>
    </location>
</feature>
<dbReference type="InterPro" id="IPR009003">
    <property type="entry name" value="Peptidase_S1_PA"/>
</dbReference>
<evidence type="ECO:0000256" key="2">
    <source>
        <dbReference type="ARBA" id="ARBA00022670"/>
    </source>
</evidence>
<keyword evidence="5" id="KW-1015">Disulfide bond</keyword>
<dbReference type="RefSeq" id="XP_012883051.1">
    <property type="nucleotide sequence ID" value="XM_013027597.1"/>
</dbReference>
<accession>A0A1S3G2M3</accession>
<dbReference type="FunFam" id="2.40.10.10:FF:000010">
    <property type="entry name" value="Kallikrein related peptidase 11"/>
    <property type="match status" value="1"/>
</dbReference>
<evidence type="ECO:0000313" key="10">
    <source>
        <dbReference type="RefSeq" id="XP_012883051.1"/>
    </source>
</evidence>
<dbReference type="InterPro" id="IPR001254">
    <property type="entry name" value="Trypsin_dom"/>
</dbReference>
<evidence type="ECO:0000259" key="8">
    <source>
        <dbReference type="PROSITE" id="PS50240"/>
    </source>
</evidence>
<dbReference type="KEGG" id="dord:105994168"/>
<evidence type="ECO:0000256" key="5">
    <source>
        <dbReference type="ARBA" id="ARBA00023157"/>
    </source>
</evidence>
<evidence type="ECO:0000256" key="6">
    <source>
        <dbReference type="RuleBase" id="RU363034"/>
    </source>
</evidence>
<feature type="chain" id="PRO_5010226330" evidence="7">
    <location>
        <begin position="18"/>
        <end position="268"/>
    </location>
</feature>
<dbReference type="PROSITE" id="PS00134">
    <property type="entry name" value="TRYPSIN_HIS"/>
    <property type="match status" value="1"/>
</dbReference>
<dbReference type="InterPro" id="IPR001314">
    <property type="entry name" value="Peptidase_S1A"/>
</dbReference>
<evidence type="ECO:0000256" key="1">
    <source>
        <dbReference type="ARBA" id="ARBA00009228"/>
    </source>
</evidence>
<dbReference type="SMART" id="SM00020">
    <property type="entry name" value="Tryp_SPc"/>
    <property type="match status" value="1"/>
</dbReference>
<dbReference type="InterPro" id="IPR018114">
    <property type="entry name" value="TRYPSIN_HIS"/>
</dbReference>
<dbReference type="GO" id="GO:0031638">
    <property type="term" value="P:zymogen activation"/>
    <property type="evidence" value="ECO:0007669"/>
    <property type="project" value="TreeGrafter"/>
</dbReference>
<dbReference type="Gene3D" id="2.40.10.10">
    <property type="entry name" value="Trypsin-like serine proteases"/>
    <property type="match status" value="2"/>
</dbReference>
<organism evidence="9 10">
    <name type="scientific">Dipodomys ordii</name>
    <name type="common">Ord's kangaroo rat</name>
    <dbReference type="NCBI Taxonomy" id="10020"/>
    <lineage>
        <taxon>Eukaryota</taxon>
        <taxon>Metazoa</taxon>
        <taxon>Chordata</taxon>
        <taxon>Craniata</taxon>
        <taxon>Vertebrata</taxon>
        <taxon>Euteleostomi</taxon>
        <taxon>Mammalia</taxon>
        <taxon>Eutheria</taxon>
        <taxon>Euarchontoglires</taxon>
        <taxon>Glires</taxon>
        <taxon>Rodentia</taxon>
        <taxon>Castorimorpha</taxon>
        <taxon>Heteromyidae</taxon>
        <taxon>Dipodomyinae</taxon>
        <taxon>Dipodomys</taxon>
    </lineage>
</organism>
<keyword evidence="3 6" id="KW-0378">Hydrolase</keyword>
<gene>
    <name evidence="10" type="primary">LOC105994168</name>
</gene>
<dbReference type="CDD" id="cd00190">
    <property type="entry name" value="Tryp_SPc"/>
    <property type="match status" value="1"/>
</dbReference>
<evidence type="ECO:0000313" key="9">
    <source>
        <dbReference type="Proteomes" id="UP000081671"/>
    </source>
</evidence>
<sequence length="268" mass="29463">MWVLVLCWALSLGRSGATPHIQSRIVRGWECLKHSQPWQVVLVHSGKIKCGGVLVNPQWVLTAAHCIQDNYTAWLGGTNLLDIAEEGQHIPVNASFPHPQYNMSLVNNYTLDHSQDPSQDPSHDLMLLRLLHPARMTSGVQFLELPLFRPAEGTVCTMPGWGSIQQGPDTYVQTYKLQCVELQLLNNQWCTHIYSSKVTDTMICAGGFQKEGGGPCVGDSGGPLVCNGVIQGVASWGLSKCGVFGYPGIFTRVQSYVKWIVDTMEANP</sequence>
<keyword evidence="7" id="KW-0732">Signal</keyword>
<name>A0A1S3G2M3_DIPOR</name>
<dbReference type="InterPro" id="IPR033116">
    <property type="entry name" value="TRYPSIN_SER"/>
</dbReference>
<protein>
    <submittedName>
        <fullName evidence="10">Kallikrein-2-like</fullName>
    </submittedName>
</protein>
<feature type="domain" description="Peptidase S1" evidence="8">
    <location>
        <begin position="25"/>
        <end position="265"/>
    </location>
</feature>
<dbReference type="SUPFAM" id="SSF50494">
    <property type="entry name" value="Trypsin-like serine proteases"/>
    <property type="match status" value="1"/>
</dbReference>
<evidence type="ECO:0000256" key="3">
    <source>
        <dbReference type="ARBA" id="ARBA00022801"/>
    </source>
</evidence>
<dbReference type="PANTHER" id="PTHR24271">
    <property type="entry name" value="KALLIKREIN-RELATED"/>
    <property type="match status" value="1"/>
</dbReference>
<keyword evidence="9" id="KW-1185">Reference proteome</keyword>
<evidence type="ECO:0000256" key="7">
    <source>
        <dbReference type="SAM" id="SignalP"/>
    </source>
</evidence>
<evidence type="ECO:0000256" key="4">
    <source>
        <dbReference type="ARBA" id="ARBA00022825"/>
    </source>
</evidence>
<dbReference type="GO" id="GO:0030141">
    <property type="term" value="C:secretory granule"/>
    <property type="evidence" value="ECO:0007669"/>
    <property type="project" value="TreeGrafter"/>
</dbReference>
<dbReference type="InterPro" id="IPR043504">
    <property type="entry name" value="Peptidase_S1_PA_chymotrypsin"/>
</dbReference>
<dbReference type="InParanoid" id="A0A1S3G2M3"/>
<keyword evidence="4 6" id="KW-0720">Serine protease</keyword>
<dbReference type="GO" id="GO:0003073">
    <property type="term" value="P:regulation of systemic arterial blood pressure"/>
    <property type="evidence" value="ECO:0007669"/>
    <property type="project" value="TreeGrafter"/>
</dbReference>
<dbReference type="Pfam" id="PF00089">
    <property type="entry name" value="Trypsin"/>
    <property type="match status" value="1"/>
</dbReference>
<dbReference type="GeneID" id="105994168"/>
<dbReference type="PANTHER" id="PTHR24271:SF47">
    <property type="entry name" value="KALLIKREIN-1"/>
    <property type="match status" value="1"/>
</dbReference>
<dbReference type="PRINTS" id="PR00722">
    <property type="entry name" value="CHYMOTRYPSIN"/>
</dbReference>
<comment type="similarity">
    <text evidence="1">Belongs to the peptidase S1 family. Snake venom subfamily.</text>
</comment>
<dbReference type="PROSITE" id="PS50240">
    <property type="entry name" value="TRYPSIN_DOM"/>
    <property type="match status" value="1"/>
</dbReference>
<reference evidence="10" key="1">
    <citation type="submission" date="2025-08" db="UniProtKB">
        <authorList>
            <consortium name="RefSeq"/>
        </authorList>
    </citation>
    <scope>IDENTIFICATION</scope>
    <source>
        <tissue evidence="10">Kidney</tissue>
    </source>
</reference>
<keyword evidence="2 6" id="KW-0645">Protease</keyword>
<dbReference type="GO" id="GO:0004252">
    <property type="term" value="F:serine-type endopeptidase activity"/>
    <property type="evidence" value="ECO:0007669"/>
    <property type="project" value="InterPro"/>
</dbReference>